<keyword evidence="2" id="KW-1185">Reference proteome</keyword>
<dbReference type="Proteomes" id="UP001206925">
    <property type="component" value="Unassembled WGS sequence"/>
</dbReference>
<comment type="caution">
    <text evidence="1">The sequence shown here is derived from an EMBL/GenBank/DDBJ whole genome shotgun (WGS) entry which is preliminary data.</text>
</comment>
<dbReference type="AlphaFoldDB" id="A0AAD5G6Z8"/>
<accession>A0AAD5G6Z8</accession>
<evidence type="ECO:0000313" key="1">
    <source>
        <dbReference type="EMBL" id="KAI7731350.1"/>
    </source>
</evidence>
<gene>
    <name evidence="1" type="ORF">M8C21_000474</name>
</gene>
<name>A0AAD5G6Z8_AMBAR</name>
<sequence>MKNKSSLVTGLMTVSTNQRRIRPGLNIICTQWTEVVGINIWGLKKDNCLHDLKEHTKRITDNAGLVVLFDPKLTRSGTSGSSYFNESILNWGFTRIKGVGWI</sequence>
<proteinExistence type="predicted"/>
<dbReference type="EMBL" id="JAMZMK010010467">
    <property type="protein sequence ID" value="KAI7731350.1"/>
    <property type="molecule type" value="Genomic_DNA"/>
</dbReference>
<evidence type="ECO:0000313" key="2">
    <source>
        <dbReference type="Proteomes" id="UP001206925"/>
    </source>
</evidence>
<protein>
    <submittedName>
        <fullName evidence="1">Uncharacterized protein</fullName>
    </submittedName>
</protein>
<reference evidence="1" key="1">
    <citation type="submission" date="2022-06" db="EMBL/GenBank/DDBJ databases">
        <title>Uncovering the hologenomic basis of an extraordinary plant invasion.</title>
        <authorList>
            <person name="Bieker V.C."/>
            <person name="Martin M.D."/>
            <person name="Gilbert T."/>
            <person name="Hodgins K."/>
            <person name="Battlay P."/>
            <person name="Petersen B."/>
            <person name="Wilson J."/>
        </authorList>
    </citation>
    <scope>NUCLEOTIDE SEQUENCE</scope>
    <source>
        <strain evidence="1">AA19_3_7</strain>
        <tissue evidence="1">Leaf</tissue>
    </source>
</reference>
<organism evidence="1 2">
    <name type="scientific">Ambrosia artemisiifolia</name>
    <name type="common">Common ragweed</name>
    <dbReference type="NCBI Taxonomy" id="4212"/>
    <lineage>
        <taxon>Eukaryota</taxon>
        <taxon>Viridiplantae</taxon>
        <taxon>Streptophyta</taxon>
        <taxon>Embryophyta</taxon>
        <taxon>Tracheophyta</taxon>
        <taxon>Spermatophyta</taxon>
        <taxon>Magnoliopsida</taxon>
        <taxon>eudicotyledons</taxon>
        <taxon>Gunneridae</taxon>
        <taxon>Pentapetalae</taxon>
        <taxon>asterids</taxon>
        <taxon>campanulids</taxon>
        <taxon>Asterales</taxon>
        <taxon>Asteraceae</taxon>
        <taxon>Asteroideae</taxon>
        <taxon>Heliantheae alliance</taxon>
        <taxon>Heliantheae</taxon>
        <taxon>Ambrosia</taxon>
    </lineage>
</organism>